<reference evidence="2" key="2">
    <citation type="submission" date="2019-06" db="EMBL/GenBank/DDBJ databases">
        <title>Genomics analysis of Aphanomyces spp. identifies a new class of oomycete effector associated with host adaptation.</title>
        <authorList>
            <person name="Gaulin E."/>
        </authorList>
    </citation>
    <scope>NUCLEOTIDE SEQUENCE</scope>
    <source>
        <strain evidence="2">CBS 578.67</strain>
    </source>
</reference>
<evidence type="ECO:0000313" key="4">
    <source>
        <dbReference type="Proteomes" id="UP000332933"/>
    </source>
</evidence>
<dbReference type="PANTHER" id="PTHR46586:SF3">
    <property type="entry name" value="ANKYRIN REPEAT-CONTAINING PROTEIN"/>
    <property type="match status" value="1"/>
</dbReference>
<evidence type="ECO:0000256" key="1">
    <source>
        <dbReference type="SAM" id="SignalP"/>
    </source>
</evidence>
<keyword evidence="4" id="KW-1185">Reference proteome</keyword>
<dbReference type="Gene3D" id="1.25.40.20">
    <property type="entry name" value="Ankyrin repeat-containing domain"/>
    <property type="match status" value="1"/>
</dbReference>
<dbReference type="InterPro" id="IPR036770">
    <property type="entry name" value="Ankyrin_rpt-contain_sf"/>
</dbReference>
<name>A0A485LMI2_9STRA</name>
<dbReference type="EMBL" id="VJMH01007261">
    <property type="protein sequence ID" value="KAF0684688.1"/>
    <property type="molecule type" value="Genomic_DNA"/>
</dbReference>
<gene>
    <name evidence="3" type="primary">Aste57867_23343</name>
    <name evidence="2" type="ORF">As57867_023272</name>
    <name evidence="3" type="ORF">ASTE57867_23343</name>
</gene>
<keyword evidence="1" id="KW-0732">Signal</keyword>
<sequence>MPVTPTAASVRVLLSAELLPLVGCFQDGFYDDMLPLAPFRLLPPHHVLLPYETRTLVTNLDKLHAVLTPWLRVHTISRVARLFEIMPRMVAHVASYAVYLNHMDLLLALDSPPSSLLSTLPNLLDVAVLGKSRLVVDYLLDQQYTRGSDGEDVLGIAAEHYDGMDLVQRLLAYFPRSTDIGPAVVKAAACLNTDIVCLLLPSVDYLYIAPIMSEIVSGHIDVVRQVIQDTYNAIDAYDNERAIAFDATLRRACMASAVQRGRIDVASWLLDTSDDDDDVIVDVEDVYEAACCGDVNMLRFVYEKYLSRSDQPFQFRNPNECEWSRVYDDAMKVAVEKGWLYVVEWIALVSKDEPQFLTTGLYEGMRNGHGHVVKWILEMRGVDVAELSSLLHIARSNVYVLDLLIKQFPDSYCIPLDCLRDYAVHGSAQAMVSLWDTWWSRERNVGTRTQGTHDVLVLVVTRRDVSLVKALVQRIGPESISDAVLDAAVGAGQLKTVRLLVETLVGGATPDEAKARIASEGLLAHAAPHADTLRYLIEMASTWQRVVTPCWLGRVSAKYGLVDLERKLVKGDQAPPSDKKVQSWVAMAVEEAAVAHDQLDVVAYLHDH</sequence>
<proteinExistence type="predicted"/>
<reference evidence="3 4" key="1">
    <citation type="submission" date="2019-03" db="EMBL/GenBank/DDBJ databases">
        <authorList>
            <person name="Gaulin E."/>
            <person name="Dumas B."/>
        </authorList>
    </citation>
    <scope>NUCLEOTIDE SEQUENCE [LARGE SCALE GENOMIC DNA]</scope>
    <source>
        <strain evidence="3">CBS 568.67</strain>
    </source>
</reference>
<dbReference type="InterPro" id="IPR052050">
    <property type="entry name" value="SecEffector_AnkRepeat"/>
</dbReference>
<feature type="signal peptide" evidence="1">
    <location>
        <begin position="1"/>
        <end position="24"/>
    </location>
</feature>
<protein>
    <submittedName>
        <fullName evidence="3">Aste57867_23343 protein</fullName>
    </submittedName>
</protein>
<organism evidence="3 4">
    <name type="scientific">Aphanomyces stellatus</name>
    <dbReference type="NCBI Taxonomy" id="120398"/>
    <lineage>
        <taxon>Eukaryota</taxon>
        <taxon>Sar</taxon>
        <taxon>Stramenopiles</taxon>
        <taxon>Oomycota</taxon>
        <taxon>Saprolegniomycetes</taxon>
        <taxon>Saprolegniales</taxon>
        <taxon>Verrucalvaceae</taxon>
        <taxon>Aphanomyces</taxon>
    </lineage>
</organism>
<dbReference type="SUPFAM" id="SSF48403">
    <property type="entry name" value="Ankyrin repeat"/>
    <property type="match status" value="1"/>
</dbReference>
<evidence type="ECO:0000313" key="3">
    <source>
        <dbReference type="EMBL" id="VFT99988.1"/>
    </source>
</evidence>
<dbReference type="EMBL" id="CAADRA010007287">
    <property type="protein sequence ID" value="VFT99988.1"/>
    <property type="molecule type" value="Genomic_DNA"/>
</dbReference>
<dbReference type="PANTHER" id="PTHR46586">
    <property type="entry name" value="ANKYRIN REPEAT-CONTAINING PROTEIN"/>
    <property type="match status" value="1"/>
</dbReference>
<dbReference type="AlphaFoldDB" id="A0A485LMI2"/>
<dbReference type="Proteomes" id="UP000332933">
    <property type="component" value="Unassembled WGS sequence"/>
</dbReference>
<feature type="chain" id="PRO_5036116612" evidence="1">
    <location>
        <begin position="25"/>
        <end position="608"/>
    </location>
</feature>
<accession>A0A485LMI2</accession>
<evidence type="ECO:0000313" key="2">
    <source>
        <dbReference type="EMBL" id="KAF0684688.1"/>
    </source>
</evidence>